<dbReference type="AlphaFoldDB" id="A0A5N6E1D6"/>
<dbReference type="VEuPathDB" id="FungiDB:BDV34DRAFT_106649"/>
<organism evidence="1 2">
    <name type="scientific">Aspergillus parasiticus</name>
    <dbReference type="NCBI Taxonomy" id="5067"/>
    <lineage>
        <taxon>Eukaryota</taxon>
        <taxon>Fungi</taxon>
        <taxon>Dikarya</taxon>
        <taxon>Ascomycota</taxon>
        <taxon>Pezizomycotina</taxon>
        <taxon>Eurotiomycetes</taxon>
        <taxon>Eurotiomycetidae</taxon>
        <taxon>Eurotiales</taxon>
        <taxon>Aspergillaceae</taxon>
        <taxon>Aspergillus</taxon>
        <taxon>Aspergillus subgen. Circumdati</taxon>
    </lineage>
</organism>
<evidence type="ECO:0000313" key="1">
    <source>
        <dbReference type="EMBL" id="KAB8211169.1"/>
    </source>
</evidence>
<dbReference type="Proteomes" id="UP000326532">
    <property type="component" value="Unassembled WGS sequence"/>
</dbReference>
<dbReference type="InterPro" id="IPR011990">
    <property type="entry name" value="TPR-like_helical_dom_sf"/>
</dbReference>
<dbReference type="EMBL" id="ML734939">
    <property type="protein sequence ID" value="KAB8211169.1"/>
    <property type="molecule type" value="Genomic_DNA"/>
</dbReference>
<name>A0A5N6E1D6_ASPPA</name>
<keyword evidence="2" id="KW-1185">Reference proteome</keyword>
<proteinExistence type="predicted"/>
<sequence length="130" mass="14263">MFKHTNRMEDLDNGVDAFRRAAQLVPNNHPTQSNSRALLHNALLVRFQAQGDLQDIDSVLSASCEAAAAGAGENDQDAWALYHLGSQLDFKYVIPGDLECHHEAIQACSQALDLPHQDHSIHAKILALRG</sequence>
<evidence type="ECO:0000313" key="2">
    <source>
        <dbReference type="Proteomes" id="UP000326532"/>
    </source>
</evidence>
<reference evidence="1 2" key="1">
    <citation type="submission" date="2019-04" db="EMBL/GenBank/DDBJ databases">
        <title>Fungal friends and foes A comparative genomics study of 23 Aspergillus species from section Flavi.</title>
        <authorList>
            <consortium name="DOE Joint Genome Institute"/>
            <person name="Kjaerbolling I."/>
            <person name="Vesth T.C."/>
            <person name="Frisvad J.C."/>
            <person name="Nybo J.L."/>
            <person name="Theobald S."/>
            <person name="Kildgaard S."/>
            <person name="Petersen T.I."/>
            <person name="Kuo A."/>
            <person name="Sato A."/>
            <person name="Lyhne E.K."/>
            <person name="Kogle M.E."/>
            <person name="Wiebenga A."/>
            <person name="Kun R.S."/>
            <person name="Lubbers R.J."/>
            <person name="Makela M.R."/>
            <person name="Barry K."/>
            <person name="Chovatia M."/>
            <person name="Clum A."/>
            <person name="Daum C."/>
            <person name="Haridas S."/>
            <person name="He G."/>
            <person name="LaButti K."/>
            <person name="Lipzen A."/>
            <person name="Mondo S."/>
            <person name="Pangilinan J."/>
            <person name="Riley R."/>
            <person name="Salamov A."/>
            <person name="Simmons B.A."/>
            <person name="Magnuson J.K."/>
            <person name="Henrissat B."/>
            <person name="Mortensen U.H."/>
            <person name="Larsen T.O."/>
            <person name="De vries R.P."/>
            <person name="Grigoriev I.V."/>
            <person name="Machida M."/>
            <person name="Baker S.E."/>
            <person name="Andersen M.R."/>
        </authorList>
    </citation>
    <scope>NUCLEOTIDE SEQUENCE [LARGE SCALE GENOMIC DNA]</scope>
    <source>
        <strain evidence="1 2">CBS 117618</strain>
    </source>
</reference>
<gene>
    <name evidence="1" type="ORF">BDV34DRAFT_106649</name>
</gene>
<dbReference type="Gene3D" id="1.25.40.10">
    <property type="entry name" value="Tetratricopeptide repeat domain"/>
    <property type="match status" value="1"/>
</dbReference>
<evidence type="ECO:0008006" key="3">
    <source>
        <dbReference type="Google" id="ProtNLM"/>
    </source>
</evidence>
<protein>
    <recommendedName>
        <fullName evidence="3">Tetratricopeptide repeat</fullName>
    </recommendedName>
</protein>
<accession>A0A5N6E1D6</accession>